<evidence type="ECO:0000256" key="1">
    <source>
        <dbReference type="ARBA" id="ARBA00022723"/>
    </source>
</evidence>
<keyword evidence="3" id="KW-0862">Zinc</keyword>
<dbReference type="Gene3D" id="1.10.220.160">
    <property type="match status" value="1"/>
</dbReference>
<dbReference type="GO" id="GO:0005634">
    <property type="term" value="C:nucleus"/>
    <property type="evidence" value="ECO:0007669"/>
    <property type="project" value="TreeGrafter"/>
</dbReference>
<dbReference type="SUPFAM" id="SSF82199">
    <property type="entry name" value="SET domain"/>
    <property type="match status" value="1"/>
</dbReference>
<dbReference type="PROSITE" id="PS01360">
    <property type="entry name" value="ZF_MYND_1"/>
    <property type="match status" value="1"/>
</dbReference>
<name>A0AAW1CPA7_9HEMI</name>
<organism evidence="6 7">
    <name type="scientific">Rhynocoris fuscipes</name>
    <dbReference type="NCBI Taxonomy" id="488301"/>
    <lineage>
        <taxon>Eukaryota</taxon>
        <taxon>Metazoa</taxon>
        <taxon>Ecdysozoa</taxon>
        <taxon>Arthropoda</taxon>
        <taxon>Hexapoda</taxon>
        <taxon>Insecta</taxon>
        <taxon>Pterygota</taxon>
        <taxon>Neoptera</taxon>
        <taxon>Paraneoptera</taxon>
        <taxon>Hemiptera</taxon>
        <taxon>Heteroptera</taxon>
        <taxon>Panheteroptera</taxon>
        <taxon>Cimicomorpha</taxon>
        <taxon>Reduviidae</taxon>
        <taxon>Harpactorinae</taxon>
        <taxon>Harpactorini</taxon>
        <taxon>Rhynocoris</taxon>
    </lineage>
</organism>
<dbReference type="EMBL" id="JAPXFL010000012">
    <property type="protein sequence ID" value="KAK9498342.1"/>
    <property type="molecule type" value="Genomic_DNA"/>
</dbReference>
<dbReference type="PANTHER" id="PTHR12197">
    <property type="entry name" value="HISTONE-LYSINE N-METHYLTRANSFERASE SMYD"/>
    <property type="match status" value="1"/>
</dbReference>
<dbReference type="Gene3D" id="2.170.270.10">
    <property type="entry name" value="SET domain"/>
    <property type="match status" value="1"/>
</dbReference>
<dbReference type="SUPFAM" id="SSF48452">
    <property type="entry name" value="TPR-like"/>
    <property type="match status" value="1"/>
</dbReference>
<evidence type="ECO:0000259" key="5">
    <source>
        <dbReference type="PROSITE" id="PS50865"/>
    </source>
</evidence>
<dbReference type="Pfam" id="PF01753">
    <property type="entry name" value="zf-MYND"/>
    <property type="match status" value="1"/>
</dbReference>
<reference evidence="6 7" key="1">
    <citation type="submission" date="2022-12" db="EMBL/GenBank/DDBJ databases">
        <title>Chromosome-level genome assembly of true bugs.</title>
        <authorList>
            <person name="Ma L."/>
            <person name="Li H."/>
        </authorList>
    </citation>
    <scope>NUCLEOTIDE SEQUENCE [LARGE SCALE GENOMIC DNA]</scope>
    <source>
        <strain evidence="6">Lab_2022b</strain>
    </source>
</reference>
<gene>
    <name evidence="6" type="ORF">O3M35_002996</name>
</gene>
<dbReference type="Gene3D" id="1.25.40.970">
    <property type="match status" value="1"/>
</dbReference>
<dbReference type="AlphaFoldDB" id="A0AAW1CPA7"/>
<dbReference type="InterPro" id="IPR002893">
    <property type="entry name" value="Znf_MYND"/>
</dbReference>
<dbReference type="Gene3D" id="1.25.40.10">
    <property type="entry name" value="Tetratricopeptide repeat domain"/>
    <property type="match status" value="1"/>
</dbReference>
<dbReference type="Gene3D" id="6.10.140.2220">
    <property type="match status" value="1"/>
</dbReference>
<keyword evidence="2 4" id="KW-0863">Zinc-finger</keyword>
<dbReference type="InterPro" id="IPR046341">
    <property type="entry name" value="SET_dom_sf"/>
</dbReference>
<dbReference type="PANTHER" id="PTHR12197:SF251">
    <property type="entry name" value="EG:BACR7C10.4 PROTEIN"/>
    <property type="match status" value="1"/>
</dbReference>
<protein>
    <recommendedName>
        <fullName evidence="5">MYND-type domain-containing protein</fullName>
    </recommendedName>
</protein>
<accession>A0AAW1CPA7</accession>
<keyword evidence="1" id="KW-0479">Metal-binding</keyword>
<dbReference type="InterPro" id="IPR011990">
    <property type="entry name" value="TPR-like_helical_dom_sf"/>
</dbReference>
<dbReference type="PROSITE" id="PS50865">
    <property type="entry name" value="ZF_MYND_2"/>
    <property type="match status" value="1"/>
</dbReference>
<feature type="domain" description="MYND-type" evidence="5">
    <location>
        <begin position="27"/>
        <end position="64"/>
    </location>
</feature>
<dbReference type="InterPro" id="IPR050869">
    <property type="entry name" value="H3K4_H4K5_MeTrfase"/>
</dbReference>
<evidence type="ECO:0000313" key="6">
    <source>
        <dbReference type="EMBL" id="KAK9498342.1"/>
    </source>
</evidence>
<proteinExistence type="predicted"/>
<evidence type="ECO:0000256" key="4">
    <source>
        <dbReference type="PROSITE-ProRule" id="PRU00134"/>
    </source>
</evidence>
<dbReference type="Proteomes" id="UP001461498">
    <property type="component" value="Unassembled WGS sequence"/>
</dbReference>
<evidence type="ECO:0000313" key="7">
    <source>
        <dbReference type="Proteomes" id="UP001461498"/>
    </source>
</evidence>
<evidence type="ECO:0000256" key="3">
    <source>
        <dbReference type="ARBA" id="ARBA00022833"/>
    </source>
</evidence>
<dbReference type="GO" id="GO:0008270">
    <property type="term" value="F:zinc ion binding"/>
    <property type="evidence" value="ECO:0007669"/>
    <property type="project" value="UniProtKB-KW"/>
</dbReference>
<sequence>MMKCGTSIHTEKPFVHVLSSNLRDIRCDNCYAQCELLKCSACHYVKYCDKNCQKSAWNLHRSECNGFSKLPASKEVPNTARILCRLIYKLKKGGDQEKGNYDKNKFRFFKDLMSHYSDIKEDNRRMEHTISLYGLLKDLIGEGSLPNFSEFTGIYGRIVVNSFNILDGEMNNLGTGIYLGASTIDHSCEPNAVAVFRRTTITIRTIKDIPDFKWSKVRISYIDVLKQTDERKLALSEQYYFLCDCPRCNSQTFHSELENTLQCERCLSPINCSNDNVKCSKCDWVATNELLVVYNEILSFTKEQHNAMNNVAYLDACKVCLSKQKNIFHKDNILYVKTLDLAFEASIQLGMWEDALLMGDELAEGYRKYYGSIHPTLGLHYMKFGKILLLKDRIVKALEMLEKAEEILLVTHGADHELYRTELYRLLFEAKSAQYSL</sequence>
<comment type="caution">
    <text evidence="6">The sequence shown here is derived from an EMBL/GenBank/DDBJ whole genome shotgun (WGS) entry which is preliminary data.</text>
</comment>
<dbReference type="SUPFAM" id="SSF144232">
    <property type="entry name" value="HIT/MYND zinc finger-like"/>
    <property type="match status" value="1"/>
</dbReference>
<evidence type="ECO:0000256" key="2">
    <source>
        <dbReference type="ARBA" id="ARBA00022771"/>
    </source>
</evidence>
<keyword evidence="7" id="KW-1185">Reference proteome</keyword>